<dbReference type="EMBL" id="JACNYL010000002">
    <property type="protein sequence ID" value="MBD1421428.1"/>
    <property type="molecule type" value="Genomic_DNA"/>
</dbReference>
<evidence type="ECO:0000259" key="2">
    <source>
        <dbReference type="Pfam" id="PF10091"/>
    </source>
</evidence>
<dbReference type="Pfam" id="PF10091">
    <property type="entry name" value="Glycoamylase"/>
    <property type="match status" value="1"/>
</dbReference>
<dbReference type="Pfam" id="PF13205">
    <property type="entry name" value="Big_5"/>
    <property type="match status" value="1"/>
</dbReference>
<dbReference type="InterPro" id="IPR032812">
    <property type="entry name" value="SbsA_Ig"/>
</dbReference>
<evidence type="ECO:0000313" key="5">
    <source>
        <dbReference type="Proteomes" id="UP000651112"/>
    </source>
</evidence>
<evidence type="ECO:0000256" key="1">
    <source>
        <dbReference type="ARBA" id="ARBA00022729"/>
    </source>
</evidence>
<reference evidence="4 5" key="1">
    <citation type="submission" date="2020-08" db="EMBL/GenBank/DDBJ databases">
        <title>Sphingobacterium sp. DN00404 isolated from aquaculture water.</title>
        <authorList>
            <person name="Zhang M."/>
        </authorList>
    </citation>
    <scope>NUCLEOTIDE SEQUENCE [LARGE SCALE GENOMIC DNA]</scope>
    <source>
        <strain evidence="4 5">KCTC 42746</strain>
    </source>
</reference>
<dbReference type="PROSITE" id="PS51257">
    <property type="entry name" value="PROKAR_LIPOPROTEIN"/>
    <property type="match status" value="1"/>
</dbReference>
<evidence type="ECO:0000313" key="4">
    <source>
        <dbReference type="EMBL" id="MBD1421428.1"/>
    </source>
</evidence>
<feature type="domain" description="Glycoamylase-like" evidence="2">
    <location>
        <begin position="315"/>
        <end position="527"/>
    </location>
</feature>
<feature type="domain" description="SbsA Ig-like" evidence="3">
    <location>
        <begin position="45"/>
        <end position="136"/>
    </location>
</feature>
<sequence length="544" mass="61653">MHRFFHILTIFLFIYACSKDNASDQPGTDTFKTDQVLLGDTPLLNNAKNVSVDADFKLVFATAIAEQNLDTHIEILNEDKTKVPLSITLSENKKTISVHPANHLNPLNTYTFIIRKSLSTTDNKKLDKEYSYLFTTTIDNSDKFDRISTEELLTKVQQQTFKYFWDLAHPAYGMIRERNTSGETVTTGGTGFGIMVILIGIERGFVTHQQGLDRVKQIVSFLKQADTYHGAFSHWYNGSTAKTQPFSEKDDGADLVETSLLFQGLITAREYFADTQLSTDITSLYNNIEWNFFRNNQNALFWHWSPNHTWEMNLKISGWNESLITYVLAAGSKNHTIDIEDYNIGWAKSGAIKNGKLYYNIPLPLGPENGGPLFLSQYSFLGLNPFGLQDEYASYEEQVKNHTLINRAYCIANPKGFAGYSEHCWGLTASDDIEGYMAHSPDNDNGVISPTAALSSMPYTPDESLKALEFFYYKLGDKIWGDYGFKDAFSLTEPWFAESYLAIDQGPIIIGIENYRSKLLWKHFMQAPEIKSALQKLNFTSPNI</sequence>
<organism evidence="4 5">
    <name type="scientific">Sphingobacterium chuzhouense</name>
    <dbReference type="NCBI Taxonomy" id="1742264"/>
    <lineage>
        <taxon>Bacteria</taxon>
        <taxon>Pseudomonadati</taxon>
        <taxon>Bacteroidota</taxon>
        <taxon>Sphingobacteriia</taxon>
        <taxon>Sphingobacteriales</taxon>
        <taxon>Sphingobacteriaceae</taxon>
        <taxon>Sphingobacterium</taxon>
    </lineage>
</organism>
<gene>
    <name evidence="4" type="ORF">H8B21_07580</name>
</gene>
<comment type="caution">
    <text evidence="4">The sequence shown here is derived from an EMBL/GenBank/DDBJ whole genome shotgun (WGS) entry which is preliminary data.</text>
</comment>
<proteinExistence type="predicted"/>
<accession>A0ABR7XQL3</accession>
<dbReference type="Gene3D" id="1.50.10.140">
    <property type="match status" value="1"/>
</dbReference>
<dbReference type="InterPro" id="IPR019282">
    <property type="entry name" value="Glycoamylase-like_cons_dom"/>
</dbReference>
<dbReference type="Proteomes" id="UP000651112">
    <property type="component" value="Unassembled WGS sequence"/>
</dbReference>
<name>A0ABR7XQL3_9SPHI</name>
<keyword evidence="1" id="KW-0732">Signal</keyword>
<evidence type="ECO:0000259" key="3">
    <source>
        <dbReference type="Pfam" id="PF13205"/>
    </source>
</evidence>
<keyword evidence="5" id="KW-1185">Reference proteome</keyword>
<protein>
    <submittedName>
        <fullName evidence="4">Ig-like domain-containing protein</fullName>
    </submittedName>
</protein>